<dbReference type="KEGG" id="hazt:108671311"/>
<sequence length="370" mass="43334">MQHRTNLINVNFEESWRTSDMRFVLTLLVIGSIAWTILIIVLSRNSQYSLAASKEREMQMRDEVADDPFPSERMEAFMRGMTERSESIQTKCSTDALSTQYPPNARHFILDKSQEMLYCALPSTRSVRSLSLLFSKKLRRYRHSLDFQDNIYYTDFQYPERLQIPEYYNVSIRVMVVRNPADRLVVFYQSHLENTADTNYYRALGKIILEKYRDTAKTLSATEIHKFLALVDADPDRERVLGNPFANPVGPTFTEFIKYVVSKPADDEHWTPYHQHCAPCSIDYNFILRFENIEEEGNFFRIFLDSPNSLPIKFTDAIDTPFSLAEVCSYFSQLDKELLSRVVEVYRIDFHLFGYSADEILTCSDEYVRQ</sequence>
<evidence type="ECO:0000256" key="2">
    <source>
        <dbReference type="ARBA" id="ARBA00006339"/>
    </source>
</evidence>
<evidence type="ECO:0000256" key="4">
    <source>
        <dbReference type="ARBA" id="ARBA00022692"/>
    </source>
</evidence>
<evidence type="ECO:0000313" key="11">
    <source>
        <dbReference type="RefSeq" id="XP_018014319.1"/>
    </source>
</evidence>
<dbReference type="AlphaFoldDB" id="A0A8B7NKX9"/>
<dbReference type="OMA" id="WIRRYNS"/>
<evidence type="ECO:0000256" key="1">
    <source>
        <dbReference type="ARBA" id="ARBA00004323"/>
    </source>
</evidence>
<evidence type="ECO:0000256" key="6">
    <source>
        <dbReference type="ARBA" id="ARBA00023034"/>
    </source>
</evidence>
<protein>
    <recommendedName>
        <fullName evidence="9">Carbohydrate sulfotransferase</fullName>
        <ecNumber evidence="9">2.8.2.-</ecNumber>
    </recommendedName>
</protein>
<dbReference type="PANTHER" id="PTHR12137:SF54">
    <property type="entry name" value="CARBOHYDRATE SULFOTRANSFERASE"/>
    <property type="match status" value="1"/>
</dbReference>
<dbReference type="GO" id="GO:0000139">
    <property type="term" value="C:Golgi membrane"/>
    <property type="evidence" value="ECO:0007669"/>
    <property type="project" value="UniProtKB-SubCell"/>
</dbReference>
<organism evidence="10 11">
    <name type="scientific">Hyalella azteca</name>
    <name type="common">Amphipod</name>
    <dbReference type="NCBI Taxonomy" id="294128"/>
    <lineage>
        <taxon>Eukaryota</taxon>
        <taxon>Metazoa</taxon>
        <taxon>Ecdysozoa</taxon>
        <taxon>Arthropoda</taxon>
        <taxon>Crustacea</taxon>
        <taxon>Multicrustacea</taxon>
        <taxon>Malacostraca</taxon>
        <taxon>Eumalacostraca</taxon>
        <taxon>Peracarida</taxon>
        <taxon>Amphipoda</taxon>
        <taxon>Senticaudata</taxon>
        <taxon>Talitrida</taxon>
        <taxon>Talitroidea</taxon>
        <taxon>Hyalellidae</taxon>
        <taxon>Hyalella</taxon>
    </lineage>
</organism>
<dbReference type="OrthoDB" id="2019940at2759"/>
<keyword evidence="10" id="KW-1185">Reference proteome</keyword>
<keyword evidence="9" id="KW-0735">Signal-anchor</keyword>
<dbReference type="EC" id="2.8.2.-" evidence="9"/>
<keyword evidence="6 9" id="KW-0333">Golgi apparatus</keyword>
<dbReference type="PANTHER" id="PTHR12137">
    <property type="entry name" value="CARBOHYDRATE SULFOTRANSFERASE"/>
    <property type="match status" value="1"/>
</dbReference>
<dbReference type="GO" id="GO:0016051">
    <property type="term" value="P:carbohydrate biosynthetic process"/>
    <property type="evidence" value="ECO:0007669"/>
    <property type="project" value="InterPro"/>
</dbReference>
<keyword evidence="7 9" id="KW-0472">Membrane</keyword>
<keyword evidence="8 9" id="KW-0325">Glycoprotein</keyword>
<proteinExistence type="inferred from homology"/>
<dbReference type="InterPro" id="IPR018011">
    <property type="entry name" value="Carb_sulfotrans_8-10"/>
</dbReference>
<comment type="similarity">
    <text evidence="2 9">Belongs to the sulfotransferase 2 family.</text>
</comment>
<evidence type="ECO:0000256" key="3">
    <source>
        <dbReference type="ARBA" id="ARBA00022679"/>
    </source>
</evidence>
<evidence type="ECO:0000256" key="7">
    <source>
        <dbReference type="ARBA" id="ARBA00023136"/>
    </source>
</evidence>
<name>A0A8B7NKX9_HYAAZ</name>
<keyword evidence="3 9" id="KW-0808">Transferase</keyword>
<comment type="subcellular location">
    <subcellularLocation>
        <location evidence="1 9">Golgi apparatus membrane</location>
        <topology evidence="1 9">Single-pass type II membrane protein</topology>
    </subcellularLocation>
</comment>
<dbReference type="RefSeq" id="XP_018014319.1">
    <property type="nucleotide sequence ID" value="XM_018158830.2"/>
</dbReference>
<dbReference type="GeneID" id="108671311"/>
<feature type="transmembrane region" description="Helical" evidence="9">
    <location>
        <begin position="21"/>
        <end position="42"/>
    </location>
</feature>
<keyword evidence="5 9" id="KW-1133">Transmembrane helix</keyword>
<keyword evidence="4 9" id="KW-0812">Transmembrane</keyword>
<evidence type="ECO:0000256" key="8">
    <source>
        <dbReference type="ARBA" id="ARBA00023180"/>
    </source>
</evidence>
<evidence type="ECO:0000313" key="10">
    <source>
        <dbReference type="Proteomes" id="UP000694843"/>
    </source>
</evidence>
<gene>
    <name evidence="11" type="primary">LOC108671311</name>
</gene>
<reference evidence="11" key="1">
    <citation type="submission" date="2025-08" db="UniProtKB">
        <authorList>
            <consortium name="RefSeq"/>
        </authorList>
    </citation>
    <scope>IDENTIFICATION</scope>
    <source>
        <tissue evidence="11">Whole organism</tissue>
    </source>
</reference>
<dbReference type="InterPro" id="IPR005331">
    <property type="entry name" value="Sulfotransferase"/>
</dbReference>
<dbReference type="Pfam" id="PF03567">
    <property type="entry name" value="Sulfotransfer_2"/>
    <property type="match status" value="1"/>
</dbReference>
<dbReference type="GO" id="GO:0008146">
    <property type="term" value="F:sulfotransferase activity"/>
    <property type="evidence" value="ECO:0007669"/>
    <property type="project" value="InterPro"/>
</dbReference>
<evidence type="ECO:0000256" key="9">
    <source>
        <dbReference type="RuleBase" id="RU364020"/>
    </source>
</evidence>
<evidence type="ECO:0000256" key="5">
    <source>
        <dbReference type="ARBA" id="ARBA00022989"/>
    </source>
</evidence>
<accession>A0A8B7NKX9</accession>
<keyword evidence="9" id="KW-0119">Carbohydrate metabolism</keyword>
<dbReference type="Proteomes" id="UP000694843">
    <property type="component" value="Unplaced"/>
</dbReference>